<dbReference type="GO" id="GO:0018580">
    <property type="term" value="F:nitronate monooxygenase activity"/>
    <property type="evidence" value="ECO:0007669"/>
    <property type="project" value="InterPro"/>
</dbReference>
<dbReference type="InterPro" id="IPR013785">
    <property type="entry name" value="Aldolase_TIM"/>
</dbReference>
<dbReference type="Pfam" id="PF03060">
    <property type="entry name" value="NMO"/>
    <property type="match status" value="1"/>
</dbReference>
<dbReference type="EMBL" id="RCUX01000004">
    <property type="protein sequence ID" value="RLP76582.1"/>
    <property type="molecule type" value="Genomic_DNA"/>
</dbReference>
<keyword evidence="11" id="KW-1185">Reference proteome</keyword>
<evidence type="ECO:0000256" key="8">
    <source>
        <dbReference type="ARBA" id="ARBA00031155"/>
    </source>
</evidence>
<comment type="caution">
    <text evidence="10">The sequence shown here is derived from an EMBL/GenBank/DDBJ whole genome shotgun (WGS) entry which is preliminary data.</text>
</comment>
<dbReference type="AlphaFoldDB" id="A0A3L7AB58"/>
<dbReference type="PANTHER" id="PTHR42747">
    <property type="entry name" value="NITRONATE MONOOXYGENASE-RELATED"/>
    <property type="match status" value="1"/>
</dbReference>
<dbReference type="Gene3D" id="3.20.20.70">
    <property type="entry name" value="Aldolase class I"/>
    <property type="match status" value="1"/>
</dbReference>
<evidence type="ECO:0000256" key="7">
    <source>
        <dbReference type="ARBA" id="ARBA00023033"/>
    </source>
</evidence>
<evidence type="ECO:0000256" key="2">
    <source>
        <dbReference type="ARBA" id="ARBA00009881"/>
    </source>
</evidence>
<evidence type="ECO:0000256" key="4">
    <source>
        <dbReference type="ARBA" id="ARBA00022630"/>
    </source>
</evidence>
<dbReference type="OrthoDB" id="9778912at2"/>
<keyword evidence="5" id="KW-0288">FMN</keyword>
<dbReference type="SUPFAM" id="SSF51412">
    <property type="entry name" value="Inosine monophosphate dehydrogenase (IMPDH)"/>
    <property type="match status" value="1"/>
</dbReference>
<evidence type="ECO:0000256" key="1">
    <source>
        <dbReference type="ARBA" id="ARBA00001917"/>
    </source>
</evidence>
<evidence type="ECO:0000256" key="3">
    <source>
        <dbReference type="ARBA" id="ARBA00022575"/>
    </source>
</evidence>
<gene>
    <name evidence="10" type="ORF">D9V32_06980</name>
</gene>
<evidence type="ECO:0000313" key="10">
    <source>
        <dbReference type="EMBL" id="RLP76582.1"/>
    </source>
</evidence>
<comment type="catalytic activity">
    <reaction evidence="9">
        <text>3 propionate 3-nitronate + 3 O2 + H2O = 3 3-oxopropanoate + 2 nitrate + nitrite + H2O2 + 3 H(+)</text>
        <dbReference type="Rhea" id="RHEA:57332"/>
        <dbReference type="ChEBI" id="CHEBI:15377"/>
        <dbReference type="ChEBI" id="CHEBI:15378"/>
        <dbReference type="ChEBI" id="CHEBI:15379"/>
        <dbReference type="ChEBI" id="CHEBI:16240"/>
        <dbReference type="ChEBI" id="CHEBI:16301"/>
        <dbReference type="ChEBI" id="CHEBI:17632"/>
        <dbReference type="ChEBI" id="CHEBI:33190"/>
        <dbReference type="ChEBI" id="CHEBI:136067"/>
    </reaction>
</comment>
<organism evidence="10 11">
    <name type="scientific">Mycetocola tolaasinivorans</name>
    <dbReference type="NCBI Taxonomy" id="76635"/>
    <lineage>
        <taxon>Bacteria</taxon>
        <taxon>Bacillati</taxon>
        <taxon>Actinomycetota</taxon>
        <taxon>Actinomycetes</taxon>
        <taxon>Micrococcales</taxon>
        <taxon>Microbacteriaceae</taxon>
        <taxon>Mycetocola</taxon>
    </lineage>
</organism>
<comment type="cofactor">
    <cofactor evidence="1">
        <name>FMN</name>
        <dbReference type="ChEBI" id="CHEBI:58210"/>
    </cofactor>
</comment>
<proteinExistence type="inferred from homology"/>
<evidence type="ECO:0000256" key="5">
    <source>
        <dbReference type="ARBA" id="ARBA00022643"/>
    </source>
</evidence>
<accession>A0A3L7AB58</accession>
<evidence type="ECO:0000256" key="6">
    <source>
        <dbReference type="ARBA" id="ARBA00023002"/>
    </source>
</evidence>
<evidence type="ECO:0000256" key="9">
    <source>
        <dbReference type="ARBA" id="ARBA00049401"/>
    </source>
</evidence>
<dbReference type="Proteomes" id="UP000272503">
    <property type="component" value="Unassembled WGS sequence"/>
</dbReference>
<dbReference type="GO" id="GO:0009636">
    <property type="term" value="P:response to toxic substance"/>
    <property type="evidence" value="ECO:0007669"/>
    <property type="project" value="UniProtKB-KW"/>
</dbReference>
<keyword evidence="4" id="KW-0285">Flavoprotein</keyword>
<dbReference type="InterPro" id="IPR004136">
    <property type="entry name" value="NMO"/>
</dbReference>
<dbReference type="RefSeq" id="WP_121648162.1">
    <property type="nucleotide sequence ID" value="NZ_RCUX01000004.1"/>
</dbReference>
<protein>
    <recommendedName>
        <fullName evidence="8">Propionate 3-nitronate monooxygenase</fullName>
    </recommendedName>
</protein>
<comment type="similarity">
    <text evidence="2">Belongs to the nitronate monooxygenase family. NMO class I subfamily.</text>
</comment>
<dbReference type="PANTHER" id="PTHR42747:SF3">
    <property type="entry name" value="NITRONATE MONOOXYGENASE-RELATED"/>
    <property type="match status" value="1"/>
</dbReference>
<keyword evidence="3" id="KW-0216">Detoxification</keyword>
<reference evidence="10 11" key="1">
    <citation type="submission" date="2018-10" db="EMBL/GenBank/DDBJ databases">
        <authorList>
            <person name="Li J."/>
        </authorList>
    </citation>
    <scope>NUCLEOTIDE SEQUENCE [LARGE SCALE GENOMIC DNA]</scope>
    <source>
        <strain evidence="10 11">IF 016277</strain>
    </source>
</reference>
<dbReference type="CDD" id="cd04730">
    <property type="entry name" value="NPD_like"/>
    <property type="match status" value="1"/>
</dbReference>
<name>A0A3L7AB58_9MICO</name>
<keyword evidence="6" id="KW-0560">Oxidoreductase</keyword>
<keyword evidence="7" id="KW-0503">Monooxygenase</keyword>
<evidence type="ECO:0000313" key="11">
    <source>
        <dbReference type="Proteomes" id="UP000272503"/>
    </source>
</evidence>
<sequence length="348" mass="35921">MSAALAQLGFSVPIIAAPMAGGPSTPALVSAVADAGGLGFVAAGYLSPDALSAQLEQLSGRRFGINIFAPNDADPGIDPAVYAAYREQLLAGGGIDPALLPATPQESDDHFAEKVRIARASEAAFVSFTFGYPDPAIIERLQAAGKRVVLGATSREGIDAVRDTGADVLSIQGPRAGGHRATVLGIDGEDADDQDLLELIRYARSRSDRPIFAGGGVADAADVRDILSAGATAAQVGTLFLGATEAGTKPAHLAALHDLRHRATVLTRAFTGRTARAVSNQFTEAFSDHAPTMYPALHFLTAAVRAQAAAQADPEQLHLWAGAGFEGVRVAPAAEIMTSLVRDIPAAR</sequence>